<protein>
    <submittedName>
        <fullName evidence="1">Cytosolic sulfotransferase 15</fullName>
    </submittedName>
</protein>
<organism evidence="1 2">
    <name type="scientific">Camellia lanceoleosa</name>
    <dbReference type="NCBI Taxonomy" id="1840588"/>
    <lineage>
        <taxon>Eukaryota</taxon>
        <taxon>Viridiplantae</taxon>
        <taxon>Streptophyta</taxon>
        <taxon>Embryophyta</taxon>
        <taxon>Tracheophyta</taxon>
        <taxon>Spermatophyta</taxon>
        <taxon>Magnoliopsida</taxon>
        <taxon>eudicotyledons</taxon>
        <taxon>Gunneridae</taxon>
        <taxon>Pentapetalae</taxon>
        <taxon>asterids</taxon>
        <taxon>Ericales</taxon>
        <taxon>Theaceae</taxon>
        <taxon>Camellia</taxon>
    </lineage>
</organism>
<gene>
    <name evidence="1" type="ORF">LOK49_LG08G02453</name>
</gene>
<dbReference type="Proteomes" id="UP001060215">
    <property type="component" value="Chromosome 9"/>
</dbReference>
<evidence type="ECO:0000313" key="1">
    <source>
        <dbReference type="EMBL" id="KAI8003874.1"/>
    </source>
</evidence>
<reference evidence="1 2" key="1">
    <citation type="journal article" date="2022" name="Plant J.">
        <title>Chromosome-level genome of Camellia lanceoleosa provides a valuable resource for understanding genome evolution and self-incompatibility.</title>
        <authorList>
            <person name="Gong W."/>
            <person name="Xiao S."/>
            <person name="Wang L."/>
            <person name="Liao Z."/>
            <person name="Chang Y."/>
            <person name="Mo W."/>
            <person name="Hu G."/>
            <person name="Li W."/>
            <person name="Zhao G."/>
            <person name="Zhu H."/>
            <person name="Hu X."/>
            <person name="Ji K."/>
            <person name="Xiang X."/>
            <person name="Song Q."/>
            <person name="Yuan D."/>
            <person name="Jin S."/>
            <person name="Zhang L."/>
        </authorList>
    </citation>
    <scope>NUCLEOTIDE SEQUENCE [LARGE SCALE GENOMIC DNA]</scope>
    <source>
        <strain evidence="1">SQ_2022a</strain>
    </source>
</reference>
<accession>A0ACC0GT45</accession>
<name>A0ACC0GT45_9ERIC</name>
<proteinExistence type="predicted"/>
<evidence type="ECO:0000313" key="2">
    <source>
        <dbReference type="Proteomes" id="UP001060215"/>
    </source>
</evidence>
<comment type="caution">
    <text evidence="1">The sequence shown here is derived from an EMBL/GenBank/DDBJ whole genome shotgun (WGS) entry which is preliminary data.</text>
</comment>
<dbReference type="EMBL" id="CM045766">
    <property type="protein sequence ID" value="KAI8003874.1"/>
    <property type="molecule type" value="Genomic_DNA"/>
</dbReference>
<keyword evidence="2" id="KW-1185">Reference proteome</keyword>
<sequence length="290" mass="33600">MFLYKEYWYPYIHGIFSFQQHFKAQNSDLILASLPKAGTTWLKALTFAIANRNNYSPSENPLLTTNPHGLVPFLDNAVYGKNPFFKLDDFPSPRILATHVTYSALTSSIGDSTCRVIYVCRNPLDQFISFCHYVAKLLNNPLNPSLIEENFNLMRRGVSPYGPFWDHVLGYWKANQERPDKVLFLKYEDMKEDPVSHFKVLAKFMGFPFFVEEDRQGVVEEILKLCSLDNLKDLEVNKIHKNDVGHPNSAYFRKGDVGDWANYLTPSMAERMNKLMEEKFSDTGLNFKFY</sequence>